<dbReference type="SUPFAM" id="SSF57424">
    <property type="entry name" value="LDL receptor-like module"/>
    <property type="match status" value="4"/>
</dbReference>
<keyword evidence="10" id="KW-0732">Signal</keyword>
<evidence type="ECO:0000256" key="5">
    <source>
        <dbReference type="ARBA" id="ARBA00023136"/>
    </source>
</evidence>
<keyword evidence="2" id="KW-0812">Transmembrane</keyword>
<accession>A0A8B7ZVN5</accession>
<dbReference type="SUPFAM" id="SSF49854">
    <property type="entry name" value="Spermadhesin, CUB domain"/>
    <property type="match status" value="1"/>
</dbReference>
<evidence type="ECO:0000256" key="3">
    <source>
        <dbReference type="ARBA" id="ARBA00022737"/>
    </source>
</evidence>
<sequence>MQEKAAIIIYVILAICGASVGTASSHAEWSSLGYSHSSHFSSSSDSGPSCLDICGNSSTQLVWSVPYVINYALPDGSEWFEEEICNCSWLIAAPDDSVIEVSVIRNRPPNGPQISVYSDDEGAKSSLMYELQHGELGIYYSNVSTIHIAATHPTDFSFQFKPVVCDIKLTAYEKQECSPDQFKCYNQQCLVGDRQCDGKTDCQVHEDEYGCGINCSSVDQYVCPASSTCIGSHLVCDGHGDCPGIFDELNCGRCGDPHIDLGFNPTVSITQPVDFAVGCLWLVTASSHSHSRFRVDIINLPVVVHGSTTTQPASLSLGHGRDPANGHKLVRTMNSTTYPAVVTLDSPVMWIILDTHCDASELPAKWLDCLEFTLSEYDIKECPSNQYACSAGLLCIDRTRLCDGVADCPEFDDEFGCGSCSTNMFTCRNLGGCVDASMLCDGQHDCTDGSDEGKCEPCGTDVIHLSSGPYILSSIGYPANYPHNAHCLWHVYAENDYDVLVVFHDFKTEN</sequence>
<feature type="disulfide bond" evidence="9">
    <location>
        <begin position="236"/>
        <end position="251"/>
    </location>
</feature>
<feature type="disulfide bond" evidence="9">
    <location>
        <begin position="440"/>
        <end position="455"/>
    </location>
</feature>
<keyword evidence="3" id="KW-0677">Repeat</keyword>
<dbReference type="OrthoDB" id="9990982at2759"/>
<dbReference type="PRINTS" id="PR00261">
    <property type="entry name" value="LDLRECEPTOR"/>
</dbReference>
<keyword evidence="12" id="KW-1185">Reference proteome</keyword>
<dbReference type="Pfam" id="PF00057">
    <property type="entry name" value="Ldl_recept_a"/>
    <property type="match status" value="3"/>
</dbReference>
<feature type="chain" id="PRO_5034950230" evidence="10">
    <location>
        <begin position="24"/>
        <end position="510"/>
    </location>
</feature>
<dbReference type="GO" id="GO:0043235">
    <property type="term" value="C:receptor complex"/>
    <property type="evidence" value="ECO:0007669"/>
    <property type="project" value="TreeGrafter"/>
</dbReference>
<keyword evidence="7" id="KW-0675">Receptor</keyword>
<dbReference type="RefSeq" id="XP_022109479.1">
    <property type="nucleotide sequence ID" value="XM_022253787.1"/>
</dbReference>
<evidence type="ECO:0000256" key="1">
    <source>
        <dbReference type="ARBA" id="ARBA00004167"/>
    </source>
</evidence>
<dbReference type="PANTHER" id="PTHR22722:SF5">
    <property type="entry name" value="LOW-DENSITY LIPOPROTEIN RECEPTOR-RELATED PROTEIN 1B"/>
    <property type="match status" value="1"/>
</dbReference>
<feature type="signal peptide" evidence="10">
    <location>
        <begin position="1"/>
        <end position="23"/>
    </location>
</feature>
<keyword evidence="8" id="KW-0325">Glycoprotein</keyword>
<comment type="caution">
    <text evidence="9">Lacks conserved residue(s) required for the propagation of feature annotation.</text>
</comment>
<dbReference type="InterPro" id="IPR002172">
    <property type="entry name" value="LDrepeatLR_classA_rpt"/>
</dbReference>
<feature type="domain" description="CUB" evidence="11">
    <location>
        <begin position="458"/>
        <end position="510"/>
    </location>
</feature>
<evidence type="ECO:0000256" key="7">
    <source>
        <dbReference type="ARBA" id="ARBA00023170"/>
    </source>
</evidence>
<organism evidence="12 13">
    <name type="scientific">Acanthaster planci</name>
    <name type="common">Crown-of-thorns starfish</name>
    <dbReference type="NCBI Taxonomy" id="133434"/>
    <lineage>
        <taxon>Eukaryota</taxon>
        <taxon>Metazoa</taxon>
        <taxon>Echinodermata</taxon>
        <taxon>Eleutherozoa</taxon>
        <taxon>Asterozoa</taxon>
        <taxon>Asteroidea</taxon>
        <taxon>Valvatacea</taxon>
        <taxon>Valvatida</taxon>
        <taxon>Acanthasteridae</taxon>
        <taxon>Acanthaster</taxon>
    </lineage>
</organism>
<feature type="disulfide bond" evidence="9">
    <location>
        <begin position="184"/>
        <end position="202"/>
    </location>
</feature>
<keyword evidence="6 9" id="KW-1015">Disulfide bond</keyword>
<dbReference type="KEGG" id="aplc:110989415"/>
<dbReference type="Proteomes" id="UP000694845">
    <property type="component" value="Unplaced"/>
</dbReference>
<dbReference type="InterPro" id="IPR036055">
    <property type="entry name" value="LDL_receptor-like_sf"/>
</dbReference>
<evidence type="ECO:0000313" key="12">
    <source>
        <dbReference type="Proteomes" id="UP000694845"/>
    </source>
</evidence>
<reference evidence="13" key="1">
    <citation type="submission" date="2025-08" db="UniProtKB">
        <authorList>
            <consortium name="RefSeq"/>
        </authorList>
    </citation>
    <scope>IDENTIFICATION</scope>
</reference>
<feature type="disulfide bond" evidence="9">
    <location>
        <begin position="402"/>
        <end position="417"/>
    </location>
</feature>
<evidence type="ECO:0000259" key="11">
    <source>
        <dbReference type="PROSITE" id="PS01180"/>
    </source>
</evidence>
<evidence type="ECO:0000256" key="9">
    <source>
        <dbReference type="PROSITE-ProRule" id="PRU00124"/>
    </source>
</evidence>
<dbReference type="SMART" id="SM00192">
    <property type="entry name" value="LDLa"/>
    <property type="match status" value="4"/>
</dbReference>
<keyword evidence="5" id="KW-0472">Membrane</keyword>
<dbReference type="AlphaFoldDB" id="A0A8B7ZVN5"/>
<keyword evidence="4" id="KW-1133">Transmembrane helix</keyword>
<name>A0A8B7ZVN5_ACAPL</name>
<feature type="disulfide bond" evidence="9">
    <location>
        <begin position="177"/>
        <end position="189"/>
    </location>
</feature>
<dbReference type="InterPro" id="IPR051221">
    <property type="entry name" value="LDLR-related"/>
</dbReference>
<evidence type="ECO:0000313" key="13">
    <source>
        <dbReference type="RefSeq" id="XP_022109479.1"/>
    </source>
</evidence>
<evidence type="ECO:0000256" key="8">
    <source>
        <dbReference type="ARBA" id="ARBA00023180"/>
    </source>
</evidence>
<dbReference type="Gene3D" id="4.10.400.10">
    <property type="entry name" value="Low-density Lipoprotein Receptor"/>
    <property type="match status" value="4"/>
</dbReference>
<gene>
    <name evidence="13" type="primary">LOC110989415</name>
</gene>
<proteinExistence type="predicted"/>
<dbReference type="Pfam" id="PF00431">
    <property type="entry name" value="CUB"/>
    <property type="match status" value="1"/>
</dbReference>
<dbReference type="InterPro" id="IPR023415">
    <property type="entry name" value="LDLR_class-A_CS"/>
</dbReference>
<dbReference type="InterPro" id="IPR000859">
    <property type="entry name" value="CUB_dom"/>
</dbReference>
<evidence type="ECO:0000256" key="4">
    <source>
        <dbReference type="ARBA" id="ARBA00022989"/>
    </source>
</evidence>
<dbReference type="PROSITE" id="PS01209">
    <property type="entry name" value="LDLRA_1"/>
    <property type="match status" value="1"/>
</dbReference>
<evidence type="ECO:0000256" key="10">
    <source>
        <dbReference type="SAM" id="SignalP"/>
    </source>
</evidence>
<evidence type="ECO:0000256" key="6">
    <source>
        <dbReference type="ARBA" id="ARBA00023157"/>
    </source>
</evidence>
<feature type="non-terminal residue" evidence="13">
    <location>
        <position position="510"/>
    </location>
</feature>
<dbReference type="PANTHER" id="PTHR22722">
    <property type="entry name" value="LOW-DENSITY LIPOPROTEIN RECEPTOR-RELATED PROTEIN 2-RELATED"/>
    <property type="match status" value="1"/>
</dbReference>
<dbReference type="GeneID" id="110989415"/>
<dbReference type="PROSITE" id="PS50068">
    <property type="entry name" value="LDLRA_2"/>
    <property type="match status" value="4"/>
</dbReference>
<evidence type="ECO:0000256" key="2">
    <source>
        <dbReference type="ARBA" id="ARBA00022692"/>
    </source>
</evidence>
<feature type="disulfide bond" evidence="9">
    <location>
        <begin position="196"/>
        <end position="211"/>
    </location>
</feature>
<comment type="subcellular location">
    <subcellularLocation>
        <location evidence="1">Membrane</location>
        <topology evidence="1">Single-pass membrane protein</topology>
    </subcellularLocation>
</comment>
<dbReference type="InterPro" id="IPR035914">
    <property type="entry name" value="Sperma_CUB_dom_sf"/>
</dbReference>
<dbReference type="GO" id="GO:0005886">
    <property type="term" value="C:plasma membrane"/>
    <property type="evidence" value="ECO:0007669"/>
    <property type="project" value="TreeGrafter"/>
</dbReference>
<dbReference type="GO" id="GO:0005041">
    <property type="term" value="F:low-density lipoprotein particle receptor activity"/>
    <property type="evidence" value="ECO:0007669"/>
    <property type="project" value="TreeGrafter"/>
</dbReference>
<protein>
    <submittedName>
        <fullName evidence="13">Sortilin-related receptor-like</fullName>
    </submittedName>
</protein>
<dbReference type="CDD" id="cd00112">
    <property type="entry name" value="LDLa"/>
    <property type="match status" value="4"/>
</dbReference>
<dbReference type="Gene3D" id="2.60.120.290">
    <property type="entry name" value="Spermadhesin, CUB domain"/>
    <property type="match status" value="1"/>
</dbReference>
<dbReference type="CDD" id="cd00041">
    <property type="entry name" value="CUB"/>
    <property type="match status" value="1"/>
</dbReference>
<dbReference type="PROSITE" id="PS01180">
    <property type="entry name" value="CUB"/>
    <property type="match status" value="1"/>
</dbReference>